<organism evidence="1">
    <name type="scientific">Arundo donax</name>
    <name type="common">Giant reed</name>
    <name type="synonym">Donax arundinaceus</name>
    <dbReference type="NCBI Taxonomy" id="35708"/>
    <lineage>
        <taxon>Eukaryota</taxon>
        <taxon>Viridiplantae</taxon>
        <taxon>Streptophyta</taxon>
        <taxon>Embryophyta</taxon>
        <taxon>Tracheophyta</taxon>
        <taxon>Spermatophyta</taxon>
        <taxon>Magnoliopsida</taxon>
        <taxon>Liliopsida</taxon>
        <taxon>Poales</taxon>
        <taxon>Poaceae</taxon>
        <taxon>PACMAD clade</taxon>
        <taxon>Arundinoideae</taxon>
        <taxon>Arundineae</taxon>
        <taxon>Arundo</taxon>
    </lineage>
</organism>
<name>A0A0A8YDK5_ARUDO</name>
<reference evidence="1" key="2">
    <citation type="journal article" date="2015" name="Data Brief">
        <title>Shoot transcriptome of the giant reed, Arundo donax.</title>
        <authorList>
            <person name="Barrero R.A."/>
            <person name="Guerrero F.D."/>
            <person name="Moolhuijzen P."/>
            <person name="Goolsby J.A."/>
            <person name="Tidwell J."/>
            <person name="Bellgard S.E."/>
            <person name="Bellgard M.I."/>
        </authorList>
    </citation>
    <scope>NUCLEOTIDE SEQUENCE</scope>
    <source>
        <tissue evidence="1">Shoot tissue taken approximately 20 cm above the soil surface</tissue>
    </source>
</reference>
<accession>A0A0A8YDK5</accession>
<proteinExistence type="predicted"/>
<protein>
    <submittedName>
        <fullName evidence="1">Uncharacterized protein</fullName>
    </submittedName>
</protein>
<dbReference type="AlphaFoldDB" id="A0A0A8YDK5"/>
<dbReference type="EMBL" id="GBRH01274267">
    <property type="protein sequence ID" value="JAD23628.1"/>
    <property type="molecule type" value="Transcribed_RNA"/>
</dbReference>
<reference evidence="1" key="1">
    <citation type="submission" date="2014-09" db="EMBL/GenBank/DDBJ databases">
        <authorList>
            <person name="Magalhaes I.L.F."/>
            <person name="Oliveira U."/>
            <person name="Santos F.R."/>
            <person name="Vidigal T.H.D.A."/>
            <person name="Brescovit A.D."/>
            <person name="Santos A.J."/>
        </authorList>
    </citation>
    <scope>NUCLEOTIDE SEQUENCE</scope>
    <source>
        <tissue evidence="1">Shoot tissue taken approximately 20 cm above the soil surface</tissue>
    </source>
</reference>
<evidence type="ECO:0000313" key="1">
    <source>
        <dbReference type="EMBL" id="JAD23628.1"/>
    </source>
</evidence>
<sequence length="33" mass="3783">MWVELKTVIRFPRGSEDAAKKNTLGTMRKSFQG</sequence>